<keyword evidence="1" id="KW-1133">Transmembrane helix</keyword>
<sequence length="141" mass="14816">MAAFDEAPTPTPASYPAFTAVVESNGLKAAIVDYDNVRQRVLKVDFPPRSDIVAGGDVGNDNQPAIHYTTEGGGGGANEGGHEQNNVQAVNLNGADAGTDARHPNRNRARDGIVAFFLGFVLVNLLQDVVMKIKAVLDASN</sequence>
<name>A8P6B3_COPC7</name>
<dbReference type="RefSeq" id="XP_001839119.1">
    <property type="nucleotide sequence ID" value="XM_001839067.1"/>
</dbReference>
<dbReference type="KEGG" id="cci:CC1G_08845"/>
<protein>
    <submittedName>
        <fullName evidence="2">Uncharacterized protein</fullName>
    </submittedName>
</protein>
<dbReference type="VEuPathDB" id="FungiDB:CC1G_08845"/>
<dbReference type="EMBL" id="AACS02000005">
    <property type="protein sequence ID" value="EAU82688.1"/>
    <property type="molecule type" value="Genomic_DNA"/>
</dbReference>
<evidence type="ECO:0000313" key="2">
    <source>
        <dbReference type="EMBL" id="EAU82688.1"/>
    </source>
</evidence>
<gene>
    <name evidence="2" type="ORF">CC1G_08845</name>
</gene>
<keyword evidence="1" id="KW-0472">Membrane</keyword>
<keyword evidence="1" id="KW-0812">Transmembrane</keyword>
<evidence type="ECO:0000256" key="1">
    <source>
        <dbReference type="SAM" id="Phobius"/>
    </source>
</evidence>
<accession>A8P6B3</accession>
<dbReference type="Proteomes" id="UP000001861">
    <property type="component" value="Unassembled WGS sequence"/>
</dbReference>
<dbReference type="GeneID" id="6015725"/>
<keyword evidence="3" id="KW-1185">Reference proteome</keyword>
<comment type="caution">
    <text evidence="2">The sequence shown here is derived from an EMBL/GenBank/DDBJ whole genome shotgun (WGS) entry which is preliminary data.</text>
</comment>
<dbReference type="InParanoid" id="A8P6B3"/>
<evidence type="ECO:0000313" key="3">
    <source>
        <dbReference type="Proteomes" id="UP000001861"/>
    </source>
</evidence>
<feature type="transmembrane region" description="Helical" evidence="1">
    <location>
        <begin position="112"/>
        <end position="131"/>
    </location>
</feature>
<reference evidence="2 3" key="1">
    <citation type="journal article" date="2010" name="Proc. Natl. Acad. Sci. U.S.A.">
        <title>Insights into evolution of multicellular fungi from the assembled chromosomes of the mushroom Coprinopsis cinerea (Coprinus cinereus).</title>
        <authorList>
            <person name="Stajich J.E."/>
            <person name="Wilke S.K."/>
            <person name="Ahren D."/>
            <person name="Au C.H."/>
            <person name="Birren B.W."/>
            <person name="Borodovsky M."/>
            <person name="Burns C."/>
            <person name="Canback B."/>
            <person name="Casselton L.A."/>
            <person name="Cheng C.K."/>
            <person name="Deng J."/>
            <person name="Dietrich F.S."/>
            <person name="Fargo D.C."/>
            <person name="Farman M.L."/>
            <person name="Gathman A.C."/>
            <person name="Goldberg J."/>
            <person name="Guigo R."/>
            <person name="Hoegger P.J."/>
            <person name="Hooker J.B."/>
            <person name="Huggins A."/>
            <person name="James T.Y."/>
            <person name="Kamada T."/>
            <person name="Kilaru S."/>
            <person name="Kodira C."/>
            <person name="Kues U."/>
            <person name="Kupfer D."/>
            <person name="Kwan H.S."/>
            <person name="Lomsadze A."/>
            <person name="Li W."/>
            <person name="Lilly W.W."/>
            <person name="Ma L.J."/>
            <person name="Mackey A.J."/>
            <person name="Manning G."/>
            <person name="Martin F."/>
            <person name="Muraguchi H."/>
            <person name="Natvig D.O."/>
            <person name="Palmerini H."/>
            <person name="Ramesh M.A."/>
            <person name="Rehmeyer C.J."/>
            <person name="Roe B.A."/>
            <person name="Shenoy N."/>
            <person name="Stanke M."/>
            <person name="Ter-Hovhannisyan V."/>
            <person name="Tunlid A."/>
            <person name="Velagapudi R."/>
            <person name="Vision T.J."/>
            <person name="Zeng Q."/>
            <person name="Zolan M.E."/>
            <person name="Pukkila P.J."/>
        </authorList>
    </citation>
    <scope>NUCLEOTIDE SEQUENCE [LARGE SCALE GENOMIC DNA]</scope>
    <source>
        <strain evidence="3">Okayama-7 / 130 / ATCC MYA-4618 / FGSC 9003</strain>
    </source>
</reference>
<dbReference type="AlphaFoldDB" id="A8P6B3"/>
<proteinExistence type="predicted"/>
<organism evidence="2 3">
    <name type="scientific">Coprinopsis cinerea (strain Okayama-7 / 130 / ATCC MYA-4618 / FGSC 9003)</name>
    <name type="common">Inky cap fungus</name>
    <name type="synonym">Hormographiella aspergillata</name>
    <dbReference type="NCBI Taxonomy" id="240176"/>
    <lineage>
        <taxon>Eukaryota</taxon>
        <taxon>Fungi</taxon>
        <taxon>Dikarya</taxon>
        <taxon>Basidiomycota</taxon>
        <taxon>Agaricomycotina</taxon>
        <taxon>Agaricomycetes</taxon>
        <taxon>Agaricomycetidae</taxon>
        <taxon>Agaricales</taxon>
        <taxon>Agaricineae</taxon>
        <taxon>Psathyrellaceae</taxon>
        <taxon>Coprinopsis</taxon>
    </lineage>
</organism>